<keyword evidence="5" id="KW-1133">Transmembrane helix</keyword>
<evidence type="ECO:0000256" key="4">
    <source>
        <dbReference type="ARBA" id="ARBA00032089"/>
    </source>
</evidence>
<comment type="caution">
    <text evidence="7">The sequence shown here is derived from an EMBL/GenBank/DDBJ whole genome shotgun (WGS) entry which is preliminary data.</text>
</comment>
<evidence type="ECO:0000259" key="6">
    <source>
        <dbReference type="Pfam" id="PF04085"/>
    </source>
</evidence>
<dbReference type="Gene3D" id="2.40.10.350">
    <property type="entry name" value="Rod shape-determining protein MreC, domain 2"/>
    <property type="match status" value="1"/>
</dbReference>
<dbReference type="InterPro" id="IPR042175">
    <property type="entry name" value="Cell/Rod_MreC_2"/>
</dbReference>
<keyword evidence="5" id="KW-0812">Transmembrane</keyword>
<protein>
    <recommendedName>
        <fullName evidence="2">Cell shape-determining protein MreC</fullName>
    </recommendedName>
    <alternativeName>
        <fullName evidence="4">Cell shape protein MreC</fullName>
    </alternativeName>
</protein>
<name>A0A8J2BMQ5_9BACT</name>
<dbReference type="GO" id="GO:0005886">
    <property type="term" value="C:plasma membrane"/>
    <property type="evidence" value="ECO:0007669"/>
    <property type="project" value="TreeGrafter"/>
</dbReference>
<keyword evidence="3" id="KW-0133">Cell shape</keyword>
<feature type="domain" description="Rod shape-determining protein MreC beta-barrel core" evidence="6">
    <location>
        <begin position="140"/>
        <end position="296"/>
    </location>
</feature>
<dbReference type="Gene3D" id="2.40.10.340">
    <property type="entry name" value="Rod shape-determining protein MreC, domain 1"/>
    <property type="match status" value="1"/>
</dbReference>
<dbReference type="InterPro" id="IPR007221">
    <property type="entry name" value="MreC"/>
</dbReference>
<dbReference type="InterPro" id="IPR042177">
    <property type="entry name" value="Cell/Rod_1"/>
</dbReference>
<dbReference type="InterPro" id="IPR055342">
    <property type="entry name" value="MreC_beta-barrel_core"/>
</dbReference>
<organism evidence="7 8">
    <name type="scientific">Candidatus Methylacidithermus pantelleriae</name>
    <dbReference type="NCBI Taxonomy" id="2744239"/>
    <lineage>
        <taxon>Bacteria</taxon>
        <taxon>Pseudomonadati</taxon>
        <taxon>Verrucomicrobiota</taxon>
        <taxon>Methylacidiphilae</taxon>
        <taxon>Methylacidiphilales</taxon>
        <taxon>Methylacidiphilaceae</taxon>
        <taxon>Candidatus Methylacidithermus</taxon>
    </lineage>
</organism>
<evidence type="ECO:0000256" key="5">
    <source>
        <dbReference type="SAM" id="Phobius"/>
    </source>
</evidence>
<evidence type="ECO:0000256" key="3">
    <source>
        <dbReference type="ARBA" id="ARBA00022960"/>
    </source>
</evidence>
<reference evidence="7" key="1">
    <citation type="submission" date="2021-02" db="EMBL/GenBank/DDBJ databases">
        <authorList>
            <person name="Cremers G."/>
            <person name="Picone N."/>
        </authorList>
    </citation>
    <scope>NUCLEOTIDE SEQUENCE</scope>
    <source>
        <strain evidence="7">PQ17</strain>
    </source>
</reference>
<sequence length="300" mass="32912">MLDKKSHIQVVGEEDSVPVSEKRRGRIGWTWYVVGSLLLAGLLGTAAPATVHKKLHQWGLEALSPFVWVTETARTAIENFRLGLKTLEETQAEVKVLRQQNAELAMQVSYLKNLAQENARLREMLGFKSSTHYRLLACRVASRDPASWWNTVLIDRGWADDENLTSDLPVVTPRGVVGKTGVVSRNVTEVILLVNENCKIAAITEASQEQGLLVGSGFGGEERPRARLTYVRRNAQVGIGERVFTTGLGGVFPSGLLLGVVAEVPPVDAGKTMGLYREVIVDPIVDLTQLDELFVVVSTK</sequence>
<feature type="transmembrane region" description="Helical" evidence="5">
    <location>
        <begin position="29"/>
        <end position="47"/>
    </location>
</feature>
<evidence type="ECO:0000313" key="8">
    <source>
        <dbReference type="Proteomes" id="UP000663859"/>
    </source>
</evidence>
<comment type="similarity">
    <text evidence="1">Belongs to the MreC family.</text>
</comment>
<dbReference type="EMBL" id="CAJNOB010000001">
    <property type="protein sequence ID" value="CAF0689907.1"/>
    <property type="molecule type" value="Genomic_DNA"/>
</dbReference>
<dbReference type="PANTHER" id="PTHR34138">
    <property type="entry name" value="CELL SHAPE-DETERMINING PROTEIN MREC"/>
    <property type="match status" value="1"/>
</dbReference>
<evidence type="ECO:0000256" key="1">
    <source>
        <dbReference type="ARBA" id="ARBA00009369"/>
    </source>
</evidence>
<dbReference type="AlphaFoldDB" id="A0A8J2BMQ5"/>
<dbReference type="GO" id="GO:0008360">
    <property type="term" value="P:regulation of cell shape"/>
    <property type="evidence" value="ECO:0007669"/>
    <property type="project" value="UniProtKB-KW"/>
</dbReference>
<dbReference type="NCBIfam" id="TIGR00219">
    <property type="entry name" value="mreC"/>
    <property type="match status" value="1"/>
</dbReference>
<dbReference type="Proteomes" id="UP000663859">
    <property type="component" value="Unassembled WGS sequence"/>
</dbReference>
<dbReference type="PANTHER" id="PTHR34138:SF1">
    <property type="entry name" value="CELL SHAPE-DETERMINING PROTEIN MREC"/>
    <property type="match status" value="1"/>
</dbReference>
<evidence type="ECO:0000256" key="2">
    <source>
        <dbReference type="ARBA" id="ARBA00013855"/>
    </source>
</evidence>
<accession>A0A8J2BMQ5</accession>
<gene>
    <name evidence="7" type="ORF">MPNT_10427</name>
</gene>
<keyword evidence="5" id="KW-0472">Membrane</keyword>
<keyword evidence="8" id="KW-1185">Reference proteome</keyword>
<proteinExistence type="inferred from homology"/>
<dbReference type="Pfam" id="PF04085">
    <property type="entry name" value="MreC"/>
    <property type="match status" value="1"/>
</dbReference>
<evidence type="ECO:0000313" key="7">
    <source>
        <dbReference type="EMBL" id="CAF0689907.1"/>
    </source>
</evidence>